<protein>
    <submittedName>
        <fullName evidence="1">Uncharacterized protein</fullName>
    </submittedName>
</protein>
<name>A0AAV2HCP5_LYMST</name>
<comment type="caution">
    <text evidence="1">The sequence shown here is derived from an EMBL/GenBank/DDBJ whole genome shotgun (WGS) entry which is preliminary data.</text>
</comment>
<evidence type="ECO:0000313" key="1">
    <source>
        <dbReference type="EMBL" id="CAL1531590.1"/>
    </source>
</evidence>
<reference evidence="1 2" key="1">
    <citation type="submission" date="2024-04" db="EMBL/GenBank/DDBJ databases">
        <authorList>
            <consortium name="Genoscope - CEA"/>
            <person name="William W."/>
        </authorList>
    </citation>
    <scope>NUCLEOTIDE SEQUENCE [LARGE SCALE GENOMIC DNA]</scope>
</reference>
<proteinExistence type="predicted"/>
<accession>A0AAV2HCP5</accession>
<keyword evidence="2" id="KW-1185">Reference proteome</keyword>
<sequence length="149" mass="17026">MFYHTFDYPNPMLTLCIKVRPESSKISYTLYLRMGSEPTDLSYDLRRKLTRDMIGPCGEFCIPPRTFATSGRMYIGLKPELDETEKPKSSSGIQKRDALYDNLDSMYLFGVTTLACFAWDTTINDWNPALCKMTNINGSIICTCQDGRE</sequence>
<dbReference type="AlphaFoldDB" id="A0AAV2HCP5"/>
<feature type="non-terminal residue" evidence="1">
    <location>
        <position position="149"/>
    </location>
</feature>
<evidence type="ECO:0000313" key="2">
    <source>
        <dbReference type="Proteomes" id="UP001497497"/>
    </source>
</evidence>
<dbReference type="EMBL" id="CAXITT010000093">
    <property type="protein sequence ID" value="CAL1531590.1"/>
    <property type="molecule type" value="Genomic_DNA"/>
</dbReference>
<organism evidence="1 2">
    <name type="scientific">Lymnaea stagnalis</name>
    <name type="common">Great pond snail</name>
    <name type="synonym">Helix stagnalis</name>
    <dbReference type="NCBI Taxonomy" id="6523"/>
    <lineage>
        <taxon>Eukaryota</taxon>
        <taxon>Metazoa</taxon>
        <taxon>Spiralia</taxon>
        <taxon>Lophotrochozoa</taxon>
        <taxon>Mollusca</taxon>
        <taxon>Gastropoda</taxon>
        <taxon>Heterobranchia</taxon>
        <taxon>Euthyneura</taxon>
        <taxon>Panpulmonata</taxon>
        <taxon>Hygrophila</taxon>
        <taxon>Lymnaeoidea</taxon>
        <taxon>Lymnaeidae</taxon>
        <taxon>Lymnaea</taxon>
    </lineage>
</organism>
<dbReference type="Proteomes" id="UP001497497">
    <property type="component" value="Unassembled WGS sequence"/>
</dbReference>
<gene>
    <name evidence="1" type="ORF">GSLYS_00005685001</name>
</gene>